<proteinExistence type="predicted"/>
<evidence type="ECO:0000313" key="1">
    <source>
        <dbReference type="EMBL" id="SEI97086.1"/>
    </source>
</evidence>
<dbReference type="STRING" id="84035.SAMN05660742_102120"/>
<dbReference type="EMBL" id="FNZK01000002">
    <property type="protein sequence ID" value="SEI97086.1"/>
    <property type="molecule type" value="Genomic_DNA"/>
</dbReference>
<dbReference type="GO" id="GO:0003677">
    <property type="term" value="F:DNA binding"/>
    <property type="evidence" value="ECO:0007669"/>
    <property type="project" value="InterPro"/>
</dbReference>
<evidence type="ECO:0008006" key="3">
    <source>
        <dbReference type="Google" id="ProtNLM"/>
    </source>
</evidence>
<dbReference type="InterPro" id="IPR010982">
    <property type="entry name" value="Lambda_DNA-bd_dom_sf"/>
</dbReference>
<reference evidence="1 2" key="1">
    <citation type="submission" date="2016-10" db="EMBL/GenBank/DDBJ databases">
        <authorList>
            <person name="de Groot N.N."/>
        </authorList>
    </citation>
    <scope>NUCLEOTIDE SEQUENCE [LARGE SCALE GENOMIC DNA]</scope>
    <source>
        <strain evidence="1 2">DSM 2179</strain>
    </source>
</reference>
<sequence>MNYNRLGKIVLNYRKKGMTICEFSDFAGISTFLISQIERGQ</sequence>
<organism evidence="1 2">
    <name type="scientific">Propionispira arboris</name>
    <dbReference type="NCBI Taxonomy" id="84035"/>
    <lineage>
        <taxon>Bacteria</taxon>
        <taxon>Bacillati</taxon>
        <taxon>Bacillota</taxon>
        <taxon>Negativicutes</taxon>
        <taxon>Selenomonadales</taxon>
        <taxon>Selenomonadaceae</taxon>
        <taxon>Propionispira</taxon>
    </lineage>
</organism>
<name>A0A1H6UZN7_9FIRM</name>
<protein>
    <recommendedName>
        <fullName evidence="3">Helix-turn-helix domain-containing protein</fullName>
    </recommendedName>
</protein>
<evidence type="ECO:0000313" key="2">
    <source>
        <dbReference type="Proteomes" id="UP000199662"/>
    </source>
</evidence>
<keyword evidence="2" id="KW-1185">Reference proteome</keyword>
<accession>A0A1H6UZN7</accession>
<dbReference type="AlphaFoldDB" id="A0A1H6UZN7"/>
<dbReference type="SUPFAM" id="SSF47413">
    <property type="entry name" value="lambda repressor-like DNA-binding domains"/>
    <property type="match status" value="1"/>
</dbReference>
<dbReference type="Proteomes" id="UP000199662">
    <property type="component" value="Unassembled WGS sequence"/>
</dbReference>
<gene>
    <name evidence="1" type="ORF">SAMN05660742_102120</name>
</gene>